<organism evidence="1 2">
    <name type="scientific">Anopheles albimanus</name>
    <name type="common">New world malaria mosquito</name>
    <dbReference type="NCBI Taxonomy" id="7167"/>
    <lineage>
        <taxon>Eukaryota</taxon>
        <taxon>Metazoa</taxon>
        <taxon>Ecdysozoa</taxon>
        <taxon>Arthropoda</taxon>
        <taxon>Hexapoda</taxon>
        <taxon>Insecta</taxon>
        <taxon>Pterygota</taxon>
        <taxon>Neoptera</taxon>
        <taxon>Endopterygota</taxon>
        <taxon>Diptera</taxon>
        <taxon>Nematocera</taxon>
        <taxon>Culicoidea</taxon>
        <taxon>Culicidae</taxon>
        <taxon>Anophelinae</taxon>
        <taxon>Anopheles</taxon>
    </lineage>
</organism>
<dbReference type="AlphaFoldDB" id="A0A182F452"/>
<dbReference type="EnsemblMetazoa" id="AALB001242-RA">
    <property type="protein sequence ID" value="AALB001242-PA"/>
    <property type="gene ID" value="AALB001242"/>
</dbReference>
<dbReference type="GeneID" id="118465626"/>
<dbReference type="VEuPathDB" id="VectorBase:AALB20_027521"/>
<dbReference type="SMART" id="SM00494">
    <property type="entry name" value="ChtBD2"/>
    <property type="match status" value="2"/>
</dbReference>
<dbReference type="InterPro" id="IPR002557">
    <property type="entry name" value="Chitin-bd_dom"/>
</dbReference>
<dbReference type="InterPro" id="IPR036508">
    <property type="entry name" value="Chitin-bd_dom_sf"/>
</dbReference>
<dbReference type="RefSeq" id="XP_035789921.1">
    <property type="nucleotide sequence ID" value="XM_035934028.1"/>
</dbReference>
<sequence length="261" mass="28064">MQLAILLLCAVTSLSSTSPSGEITTNSVSVRAFVKQDCDGVKSYICDTCTSRRPCIGTTEIAQSINCGTGLYCVEGTSSDRCGPIPSDVCLQSTVSTSFTCTSTGILPDPNNCNNYHVCLALGEASSVYNCPPGYVFNIASAGCIREVSTASCVTVTCPAGEPTYVLYGTSRQYYVICDGTNPPSRVLKCPNQSLFSFFTGSTRFGECVYTCSGQGNYANSNNPSSYFQCYVLNGRIVYREVDCPQNTIFNQTLRYCVRAQ</sequence>
<accession>A0A182F452</accession>
<evidence type="ECO:0000313" key="2">
    <source>
        <dbReference type="Proteomes" id="UP000069272"/>
    </source>
</evidence>
<proteinExistence type="predicted"/>
<keyword evidence="2" id="KW-1185">Reference proteome</keyword>
<dbReference type="OrthoDB" id="6597859at2759"/>
<name>A0A182F452_ANOAL</name>
<dbReference type="STRING" id="7167.A0A182F452"/>
<dbReference type="GO" id="GO:0005576">
    <property type="term" value="C:extracellular region"/>
    <property type="evidence" value="ECO:0007669"/>
    <property type="project" value="InterPro"/>
</dbReference>
<dbReference type="Pfam" id="PF01607">
    <property type="entry name" value="CBM_14"/>
    <property type="match status" value="2"/>
</dbReference>
<reference evidence="1 2" key="1">
    <citation type="journal article" date="2017" name="G3 (Bethesda)">
        <title>The Physical Genome Mapping of Anopheles albimanus Corrected Scaffold Misassemblies and Identified Interarm Rearrangements in Genus Anopheles.</title>
        <authorList>
            <person name="Artemov G.N."/>
            <person name="Peery A.N."/>
            <person name="Jiang X."/>
            <person name="Tu Z."/>
            <person name="Stegniy V.N."/>
            <person name="Sharakhova M.V."/>
            <person name="Sharakhov I.V."/>
        </authorList>
    </citation>
    <scope>NUCLEOTIDE SEQUENCE [LARGE SCALE GENOMIC DNA]</scope>
    <source>
        <strain evidence="1 2">ALBI9_A</strain>
    </source>
</reference>
<dbReference type="SUPFAM" id="SSF57625">
    <property type="entry name" value="Invertebrate chitin-binding proteins"/>
    <property type="match status" value="2"/>
</dbReference>
<dbReference type="VEuPathDB" id="VectorBase:AALB001242"/>
<protein>
    <submittedName>
        <fullName evidence="1">Uncharacterized protein</fullName>
    </submittedName>
</protein>
<dbReference type="GO" id="GO:0008061">
    <property type="term" value="F:chitin binding"/>
    <property type="evidence" value="ECO:0007669"/>
    <property type="project" value="InterPro"/>
</dbReference>
<evidence type="ECO:0000313" key="1">
    <source>
        <dbReference type="EnsemblMetazoa" id="AALB001242-PA"/>
    </source>
</evidence>
<dbReference type="Proteomes" id="UP000069272">
    <property type="component" value="Chromosome 3R"/>
</dbReference>
<dbReference type="Gene3D" id="2.170.140.10">
    <property type="entry name" value="Chitin binding domain"/>
    <property type="match status" value="2"/>
</dbReference>
<reference evidence="1" key="2">
    <citation type="submission" date="2022-08" db="UniProtKB">
        <authorList>
            <consortium name="EnsemblMetazoa"/>
        </authorList>
    </citation>
    <scope>IDENTIFICATION</scope>
    <source>
        <strain evidence="1">STECLA/ALBI9_A</strain>
    </source>
</reference>
<dbReference type="KEGG" id="aali:118465626"/>
<dbReference type="PROSITE" id="PS50940">
    <property type="entry name" value="CHIT_BIND_II"/>
    <property type="match status" value="1"/>
</dbReference>